<evidence type="ECO:0000256" key="4">
    <source>
        <dbReference type="ARBA" id="ARBA00010343"/>
    </source>
</evidence>
<sequence>MPPKTGRGRSSKATTTSSAPNSPRASRAGPSSRQAQEETTTTSSPITSPRSPTTARNTKQPMSPTAAKTAAKTTNRVTKRPAGKAPRSSNIQPGDPTPIGKRRRYKPGTVALKEIRKYQRSFDLLISKLPFARLVREVALDLLPAEVGAELRWQSHAIMALQEAAEAFLVHLFEDTNLCAIHAKRVTIMQKDIQLARRIRGMWAGLG</sequence>
<dbReference type="PROSITE" id="PS00959">
    <property type="entry name" value="HISTONE_H3_2"/>
    <property type="match status" value="1"/>
</dbReference>
<proteinExistence type="inferred from homology"/>
<name>A0A093VD74_TALMA</name>
<comment type="function">
    <text evidence="12">Histone H3-like nucleosomal protein that is specifically found in centromeric nucleosomes. Replaces conventional H3 in the nucleosome core of centromeric chromatin that serves as an assembly site for the inner kinetochore. Required for recruitment and assembly of kinetochore proteins, mitotic progression and chromosome segregation. May serve as an epigenetic mark that propagates centromere identity through replication and cell division.</text>
</comment>
<evidence type="ECO:0000259" key="18">
    <source>
        <dbReference type="Pfam" id="PF00125"/>
    </source>
</evidence>
<feature type="domain" description="Core Histone H2A/H2B/H3" evidence="18">
    <location>
        <begin position="107"/>
        <end position="199"/>
    </location>
</feature>
<dbReference type="FunFam" id="1.10.20.10:FF:000087">
    <property type="entry name" value="Probable histone 3"/>
    <property type="match status" value="1"/>
</dbReference>
<evidence type="ECO:0000256" key="9">
    <source>
        <dbReference type="ARBA" id="ARBA00023242"/>
    </source>
</evidence>
<feature type="region of interest" description="Disordered" evidence="17">
    <location>
        <begin position="1"/>
        <end position="105"/>
    </location>
</feature>
<dbReference type="HOGENOM" id="CLU_078295_3_1_1"/>
<keyword evidence="7" id="KW-0158">Chromosome</keyword>
<dbReference type="PANTHER" id="PTHR45810:SF1">
    <property type="entry name" value="HISTONE H3-LIKE CENTROMERIC PROTEIN A"/>
    <property type="match status" value="1"/>
</dbReference>
<evidence type="ECO:0000256" key="6">
    <source>
        <dbReference type="ARBA" id="ARBA00020835"/>
    </source>
</evidence>
<feature type="compositionally biased region" description="Low complexity" evidence="17">
    <location>
        <begin position="65"/>
        <end position="74"/>
    </location>
</feature>
<feature type="compositionally biased region" description="Low complexity" evidence="17">
    <location>
        <begin position="11"/>
        <end position="54"/>
    </location>
</feature>
<evidence type="ECO:0000256" key="8">
    <source>
        <dbReference type="ARBA" id="ARBA00023125"/>
    </source>
</evidence>
<dbReference type="PANTHER" id="PTHR45810">
    <property type="entry name" value="HISTONE H3.2"/>
    <property type="match status" value="1"/>
</dbReference>
<evidence type="ECO:0000256" key="12">
    <source>
        <dbReference type="ARBA" id="ARBA00043846"/>
    </source>
</evidence>
<dbReference type="eggNOG" id="KOG1745">
    <property type="taxonomic scope" value="Eukaryota"/>
</dbReference>
<dbReference type="SUPFAM" id="SSF47113">
    <property type="entry name" value="Histone-fold"/>
    <property type="match status" value="1"/>
</dbReference>
<dbReference type="SMART" id="SM00428">
    <property type="entry name" value="H3"/>
    <property type="match status" value="1"/>
</dbReference>
<evidence type="ECO:0000256" key="7">
    <source>
        <dbReference type="ARBA" id="ARBA00022454"/>
    </source>
</evidence>
<dbReference type="InterPro" id="IPR000164">
    <property type="entry name" value="Histone_H3/CENP-A"/>
</dbReference>
<evidence type="ECO:0000256" key="14">
    <source>
        <dbReference type="ARBA" id="ARBA00044180"/>
    </source>
</evidence>
<comment type="caution">
    <text evidence="19">The sequence shown here is derived from an EMBL/GenBank/DDBJ whole genome shotgun (WGS) entry which is preliminary data.</text>
</comment>
<dbReference type="GO" id="GO:0003677">
    <property type="term" value="F:DNA binding"/>
    <property type="evidence" value="ECO:0007669"/>
    <property type="project" value="UniProtKB-KW"/>
</dbReference>
<evidence type="ECO:0000256" key="13">
    <source>
        <dbReference type="ARBA" id="ARBA00044024"/>
    </source>
</evidence>
<dbReference type="EMBL" id="JPOX01000008">
    <property type="protein sequence ID" value="KFX50140.1"/>
    <property type="molecule type" value="Genomic_DNA"/>
</dbReference>
<reference evidence="19" key="1">
    <citation type="journal article" date="2014" name="PLoS Genet.">
        <title>Signature Gene Expression Reveals Novel Clues to the Molecular Mechanisms of Dimorphic Transition in Penicillium marneffei.</title>
        <authorList>
            <person name="Yang E."/>
            <person name="Wang G."/>
            <person name="Cai J."/>
            <person name="Woo P.C."/>
            <person name="Lau S.K."/>
            <person name="Yuen K.-Y."/>
            <person name="Chow W.-N."/>
            <person name="Lin X."/>
        </authorList>
    </citation>
    <scope>NUCLEOTIDE SEQUENCE [LARGE SCALE GENOMIC DNA]</scope>
    <source>
        <strain evidence="19">PM1</strain>
    </source>
</reference>
<dbReference type="InterPro" id="IPR007125">
    <property type="entry name" value="H2A/H2B/H3"/>
</dbReference>
<keyword evidence="10" id="KW-0544">Nucleosome core</keyword>
<protein>
    <recommendedName>
        <fullName evidence="6">Histone H3</fullName>
    </recommendedName>
    <alternativeName>
        <fullName evidence="16">CENP-A homolog</fullName>
    </alternativeName>
    <alternativeName>
        <fullName evidence="15">CENPA homolog</fullName>
    </alternativeName>
    <alternativeName>
        <fullName evidence="14">Histone H3-like centromeric protein CSE4</fullName>
    </alternativeName>
</protein>
<keyword evidence="8" id="KW-0238">DNA-binding</keyword>
<keyword evidence="11" id="KW-0137">Centromere</keyword>
<evidence type="ECO:0000256" key="10">
    <source>
        <dbReference type="ARBA" id="ARBA00023269"/>
    </source>
</evidence>
<dbReference type="GO" id="GO:0000786">
    <property type="term" value="C:nucleosome"/>
    <property type="evidence" value="ECO:0007669"/>
    <property type="project" value="UniProtKB-KW"/>
</dbReference>
<dbReference type="GO" id="GO:0000775">
    <property type="term" value="C:chromosome, centromeric region"/>
    <property type="evidence" value="ECO:0007669"/>
    <property type="project" value="UniProtKB-SubCell"/>
</dbReference>
<evidence type="ECO:0000256" key="17">
    <source>
        <dbReference type="SAM" id="MobiDB-lite"/>
    </source>
</evidence>
<comment type="subunit">
    <text evidence="5">The nucleosome is a histone octamer containing two molecules each of H2A, H2B, H3 and H4 assembled in one H3-H4 heterotetramer and two H2A-H2B heterodimers. The octamer wraps approximately 147 bp of DNA.</text>
</comment>
<feature type="compositionally biased region" description="Basic residues" evidence="17">
    <location>
        <begin position="1"/>
        <end position="10"/>
    </location>
</feature>
<evidence type="ECO:0000256" key="3">
    <source>
        <dbReference type="ARBA" id="ARBA00004584"/>
    </source>
</evidence>
<comment type="subcellular location">
    <subcellularLocation>
        <location evidence="3">Chromosome</location>
        <location evidence="3">Centromere</location>
    </subcellularLocation>
    <subcellularLocation>
        <location evidence="2">Nucleus</location>
    </subcellularLocation>
</comment>
<dbReference type="Pfam" id="PF00125">
    <property type="entry name" value="Histone"/>
    <property type="match status" value="1"/>
</dbReference>
<evidence type="ECO:0000313" key="19">
    <source>
        <dbReference type="EMBL" id="KFX50140.1"/>
    </source>
</evidence>
<comment type="subunit">
    <text evidence="13">Component of centromeric nucleosomes, where DNA is wrapped around a histone octamer core. The octamer contains two molecules each of H2A, H2B, CSE4/CENPA and H4 assembled in one CSE4-H4 heterotetramer and two H2A-H2B heterodimers. Interacts with the inner kinetochore.</text>
</comment>
<dbReference type="Gene3D" id="1.10.20.10">
    <property type="entry name" value="Histone, subunit A"/>
    <property type="match status" value="1"/>
</dbReference>
<dbReference type="AlphaFoldDB" id="A0A093VD74"/>
<evidence type="ECO:0000256" key="11">
    <source>
        <dbReference type="ARBA" id="ARBA00023328"/>
    </source>
</evidence>
<evidence type="ECO:0000256" key="2">
    <source>
        <dbReference type="ARBA" id="ARBA00004123"/>
    </source>
</evidence>
<dbReference type="GO" id="GO:0030527">
    <property type="term" value="F:structural constituent of chromatin"/>
    <property type="evidence" value="ECO:0007669"/>
    <property type="project" value="InterPro"/>
</dbReference>
<gene>
    <name evidence="19" type="ORF">GQ26_0082900</name>
</gene>
<comment type="similarity">
    <text evidence="4">Belongs to the histone H3 family.</text>
</comment>
<dbReference type="PRINTS" id="PR00622">
    <property type="entry name" value="HISTONEH3"/>
</dbReference>
<evidence type="ECO:0000256" key="5">
    <source>
        <dbReference type="ARBA" id="ARBA00011538"/>
    </source>
</evidence>
<keyword evidence="9" id="KW-0539">Nucleus</keyword>
<dbReference type="GO" id="GO:0046982">
    <property type="term" value="F:protein heterodimerization activity"/>
    <property type="evidence" value="ECO:0007669"/>
    <property type="project" value="InterPro"/>
</dbReference>
<dbReference type="CDD" id="cd22911">
    <property type="entry name" value="HFD_H3"/>
    <property type="match status" value="1"/>
</dbReference>
<organism evidence="19">
    <name type="scientific">Talaromyces marneffei PM1</name>
    <dbReference type="NCBI Taxonomy" id="1077442"/>
    <lineage>
        <taxon>Eukaryota</taxon>
        <taxon>Fungi</taxon>
        <taxon>Dikarya</taxon>
        <taxon>Ascomycota</taxon>
        <taxon>Pezizomycotina</taxon>
        <taxon>Eurotiomycetes</taxon>
        <taxon>Eurotiomycetidae</taxon>
        <taxon>Eurotiales</taxon>
        <taxon>Trichocomaceae</taxon>
        <taxon>Talaromyces</taxon>
        <taxon>Talaromyces sect. Talaromyces</taxon>
    </lineage>
</organism>
<dbReference type="InterPro" id="IPR009072">
    <property type="entry name" value="Histone-fold"/>
</dbReference>
<evidence type="ECO:0000256" key="15">
    <source>
        <dbReference type="ARBA" id="ARBA00044234"/>
    </source>
</evidence>
<evidence type="ECO:0000256" key="16">
    <source>
        <dbReference type="ARBA" id="ARBA00044336"/>
    </source>
</evidence>
<evidence type="ECO:0000256" key="1">
    <source>
        <dbReference type="ARBA" id="ARBA00002001"/>
    </source>
</evidence>
<comment type="function">
    <text evidence="1">Core component of nucleosome. Nucleosomes wrap and compact DNA into chromatin, limiting DNA accessibility to the cellular machineries which require DNA as a template. Histones thereby play a central role in transcription regulation, DNA repair, DNA replication and chromosomal stability. DNA accessibility is regulated via a complex set of post-translational modifications of histones, also called histone code, and nucleosome remodeling.</text>
</comment>
<dbReference type="GO" id="GO:0005634">
    <property type="term" value="C:nucleus"/>
    <property type="evidence" value="ECO:0007669"/>
    <property type="project" value="UniProtKB-SubCell"/>
</dbReference>
<accession>A0A093VD74</accession>